<dbReference type="InterPro" id="IPR001356">
    <property type="entry name" value="HD"/>
</dbReference>
<evidence type="ECO:0000256" key="4">
    <source>
        <dbReference type="ARBA" id="ARBA00023242"/>
    </source>
</evidence>
<evidence type="ECO:0000256" key="7">
    <source>
        <dbReference type="SAM" id="MobiDB-lite"/>
    </source>
</evidence>
<dbReference type="PANTHER" id="PTHR24329">
    <property type="entry name" value="HOMEOBOX PROTEIN ARISTALESS"/>
    <property type="match status" value="1"/>
</dbReference>
<evidence type="ECO:0000259" key="8">
    <source>
        <dbReference type="PROSITE" id="PS50071"/>
    </source>
</evidence>
<feature type="domain" description="Homeobox" evidence="8">
    <location>
        <begin position="55"/>
        <end position="115"/>
    </location>
</feature>
<dbReference type="Gene3D" id="1.10.10.60">
    <property type="entry name" value="Homeodomain-like"/>
    <property type="match status" value="1"/>
</dbReference>
<dbReference type="InterPro" id="IPR050649">
    <property type="entry name" value="Paired_Homeobox_TFs"/>
</dbReference>
<name>A0AA35W4A8_GEOBA</name>
<comment type="subcellular location">
    <subcellularLocation>
        <location evidence="1 5 6">Nucleus</location>
    </subcellularLocation>
</comment>
<dbReference type="Proteomes" id="UP001174909">
    <property type="component" value="Unassembled WGS sequence"/>
</dbReference>
<sequence length="248" mass="27381">RSCTARAALGGESQSPQGDKPTGTTSTNDPPAEPSSASSDQREEPVEEEEEEEQPKKKRVRTAYTREQLQAMERHFRKSAYPDSQLLKIISSEARIPIPKIQVWFQNRRAKARKWGQVLPEPSSNSALYRGALPSSDSSRYLPPLQPSSSPCSKTTPTQETPPTTSLNSHPLSSSSLLPPFLTPYQRLYQPPPYALLPPPLPYPLSYSIYAGVQSNNPTVASIANTSFNFQNSASQPVITVDSNKEHF</sequence>
<reference evidence="9" key="1">
    <citation type="submission" date="2023-03" db="EMBL/GenBank/DDBJ databases">
        <authorList>
            <person name="Steffen K."/>
            <person name="Cardenas P."/>
        </authorList>
    </citation>
    <scope>NUCLEOTIDE SEQUENCE</scope>
</reference>
<dbReference type="PANTHER" id="PTHR24329:SF543">
    <property type="entry name" value="FI01017P-RELATED"/>
    <property type="match status" value="1"/>
</dbReference>
<dbReference type="AlphaFoldDB" id="A0AA35W4A8"/>
<evidence type="ECO:0000256" key="6">
    <source>
        <dbReference type="RuleBase" id="RU000682"/>
    </source>
</evidence>
<protein>
    <submittedName>
        <fullName evidence="9">Retinal homeobox protein Rx1</fullName>
    </submittedName>
</protein>
<feature type="non-terminal residue" evidence="9">
    <location>
        <position position="1"/>
    </location>
</feature>
<feature type="DNA-binding region" description="Homeobox" evidence="5">
    <location>
        <begin position="57"/>
        <end position="116"/>
    </location>
</feature>
<dbReference type="GO" id="GO:0000981">
    <property type="term" value="F:DNA-binding transcription factor activity, RNA polymerase II-specific"/>
    <property type="evidence" value="ECO:0007669"/>
    <property type="project" value="InterPro"/>
</dbReference>
<gene>
    <name evidence="9" type="ORF">GBAR_LOCUS4981</name>
</gene>
<dbReference type="PROSITE" id="PS00027">
    <property type="entry name" value="HOMEOBOX_1"/>
    <property type="match status" value="1"/>
</dbReference>
<dbReference type="InterPro" id="IPR017970">
    <property type="entry name" value="Homeobox_CS"/>
</dbReference>
<evidence type="ECO:0000313" key="9">
    <source>
        <dbReference type="EMBL" id="CAI8006939.1"/>
    </source>
</evidence>
<keyword evidence="10" id="KW-1185">Reference proteome</keyword>
<feature type="compositionally biased region" description="Polar residues" evidence="7">
    <location>
        <begin position="12"/>
        <end position="29"/>
    </location>
</feature>
<keyword evidence="2 5" id="KW-0238">DNA-binding</keyword>
<proteinExistence type="predicted"/>
<evidence type="ECO:0000313" key="10">
    <source>
        <dbReference type="Proteomes" id="UP001174909"/>
    </source>
</evidence>
<dbReference type="GO" id="GO:0000977">
    <property type="term" value="F:RNA polymerase II transcription regulatory region sequence-specific DNA binding"/>
    <property type="evidence" value="ECO:0007669"/>
    <property type="project" value="TreeGrafter"/>
</dbReference>
<dbReference type="PROSITE" id="PS50071">
    <property type="entry name" value="HOMEOBOX_2"/>
    <property type="match status" value="1"/>
</dbReference>
<feature type="region of interest" description="Disordered" evidence="7">
    <location>
        <begin position="1"/>
        <end position="66"/>
    </location>
</feature>
<organism evidence="9 10">
    <name type="scientific">Geodia barretti</name>
    <name type="common">Barrett's horny sponge</name>
    <dbReference type="NCBI Taxonomy" id="519541"/>
    <lineage>
        <taxon>Eukaryota</taxon>
        <taxon>Metazoa</taxon>
        <taxon>Porifera</taxon>
        <taxon>Demospongiae</taxon>
        <taxon>Heteroscleromorpha</taxon>
        <taxon>Tetractinellida</taxon>
        <taxon>Astrophorina</taxon>
        <taxon>Geodiidae</taxon>
        <taxon>Geodia</taxon>
    </lineage>
</organism>
<dbReference type="InterPro" id="IPR009057">
    <property type="entry name" value="Homeodomain-like_sf"/>
</dbReference>
<evidence type="ECO:0000256" key="3">
    <source>
        <dbReference type="ARBA" id="ARBA00023155"/>
    </source>
</evidence>
<dbReference type="CDD" id="cd00086">
    <property type="entry name" value="homeodomain"/>
    <property type="match status" value="1"/>
</dbReference>
<keyword evidence="4 5" id="KW-0539">Nucleus</keyword>
<evidence type="ECO:0000256" key="5">
    <source>
        <dbReference type="PROSITE-ProRule" id="PRU00108"/>
    </source>
</evidence>
<dbReference type="EMBL" id="CASHTH010000737">
    <property type="protein sequence ID" value="CAI8006939.1"/>
    <property type="molecule type" value="Genomic_DNA"/>
</dbReference>
<dbReference type="GO" id="GO:0005634">
    <property type="term" value="C:nucleus"/>
    <property type="evidence" value="ECO:0007669"/>
    <property type="project" value="UniProtKB-SubCell"/>
</dbReference>
<dbReference type="SMART" id="SM00389">
    <property type="entry name" value="HOX"/>
    <property type="match status" value="1"/>
</dbReference>
<keyword evidence="3 5" id="KW-0371">Homeobox</keyword>
<evidence type="ECO:0000256" key="2">
    <source>
        <dbReference type="ARBA" id="ARBA00023125"/>
    </source>
</evidence>
<feature type="compositionally biased region" description="Low complexity" evidence="7">
    <location>
        <begin position="138"/>
        <end position="173"/>
    </location>
</feature>
<dbReference type="Pfam" id="PF00046">
    <property type="entry name" value="Homeodomain"/>
    <property type="match status" value="1"/>
</dbReference>
<evidence type="ECO:0000256" key="1">
    <source>
        <dbReference type="ARBA" id="ARBA00004123"/>
    </source>
</evidence>
<feature type="region of interest" description="Disordered" evidence="7">
    <location>
        <begin position="115"/>
        <end position="173"/>
    </location>
</feature>
<comment type="caution">
    <text evidence="9">The sequence shown here is derived from an EMBL/GenBank/DDBJ whole genome shotgun (WGS) entry which is preliminary data.</text>
</comment>
<dbReference type="SUPFAM" id="SSF46689">
    <property type="entry name" value="Homeodomain-like"/>
    <property type="match status" value="1"/>
</dbReference>
<accession>A0AA35W4A8</accession>